<keyword evidence="3" id="KW-1185">Reference proteome</keyword>
<dbReference type="EMBL" id="JAPWDS010000002">
    <property type="protein sequence ID" value="KAJ5513298.1"/>
    <property type="molecule type" value="Genomic_DNA"/>
</dbReference>
<reference evidence="2" key="2">
    <citation type="journal article" date="2023" name="IMA Fungus">
        <title>Comparative genomic study of the Penicillium genus elucidates a diverse pangenome and 15 lateral gene transfer events.</title>
        <authorList>
            <person name="Petersen C."/>
            <person name="Sorensen T."/>
            <person name="Nielsen M.R."/>
            <person name="Sondergaard T.E."/>
            <person name="Sorensen J.L."/>
            <person name="Fitzpatrick D.A."/>
            <person name="Frisvad J.C."/>
            <person name="Nielsen K.L."/>
        </authorList>
    </citation>
    <scope>NUCLEOTIDE SEQUENCE</scope>
    <source>
        <strain evidence="2">IBT 29495</strain>
    </source>
</reference>
<evidence type="ECO:0000313" key="3">
    <source>
        <dbReference type="Proteomes" id="UP001149954"/>
    </source>
</evidence>
<comment type="caution">
    <text evidence="2">The sequence shown here is derived from an EMBL/GenBank/DDBJ whole genome shotgun (WGS) entry which is preliminary data.</text>
</comment>
<evidence type="ECO:0000256" key="1">
    <source>
        <dbReference type="SAM" id="MobiDB-lite"/>
    </source>
</evidence>
<gene>
    <name evidence="2" type="ORF">N7463_002850</name>
</gene>
<accession>A0A9W9Y075</accession>
<reference evidence="2" key="1">
    <citation type="submission" date="2022-12" db="EMBL/GenBank/DDBJ databases">
        <authorList>
            <person name="Petersen C."/>
        </authorList>
    </citation>
    <scope>NUCLEOTIDE SEQUENCE</scope>
    <source>
        <strain evidence="2">IBT 29495</strain>
    </source>
</reference>
<organism evidence="2 3">
    <name type="scientific">Penicillium fimorum</name>
    <dbReference type="NCBI Taxonomy" id="1882269"/>
    <lineage>
        <taxon>Eukaryota</taxon>
        <taxon>Fungi</taxon>
        <taxon>Dikarya</taxon>
        <taxon>Ascomycota</taxon>
        <taxon>Pezizomycotina</taxon>
        <taxon>Eurotiomycetes</taxon>
        <taxon>Eurotiomycetidae</taxon>
        <taxon>Eurotiales</taxon>
        <taxon>Aspergillaceae</taxon>
        <taxon>Penicillium</taxon>
    </lineage>
</organism>
<protein>
    <submittedName>
        <fullName evidence="2">Uncharacterized protein</fullName>
    </submittedName>
</protein>
<dbReference type="Proteomes" id="UP001149954">
    <property type="component" value="Unassembled WGS sequence"/>
</dbReference>
<name>A0A9W9Y075_9EURO</name>
<dbReference type="AlphaFoldDB" id="A0A9W9Y075"/>
<sequence length="93" mass="10492">MSTGLLRGKDISSAESFDQQEKNNFKEAFPSEVIPGPERKRAHRKCHKVPDDREGQKALEAHEKTAHKESQKKQLDHEANGKTVLKDSLQGLD</sequence>
<evidence type="ECO:0000313" key="2">
    <source>
        <dbReference type="EMBL" id="KAJ5513298.1"/>
    </source>
</evidence>
<feature type="compositionally biased region" description="Basic and acidic residues" evidence="1">
    <location>
        <begin position="48"/>
        <end position="80"/>
    </location>
</feature>
<feature type="region of interest" description="Disordered" evidence="1">
    <location>
        <begin position="1"/>
        <end position="93"/>
    </location>
</feature>
<dbReference type="OrthoDB" id="10436437at2759"/>
<proteinExistence type="predicted"/>